<dbReference type="CDD" id="cd02966">
    <property type="entry name" value="TlpA_like_family"/>
    <property type="match status" value="1"/>
</dbReference>
<keyword evidence="4" id="KW-0676">Redox-active center</keyword>
<sequence>MKHLLLLSLALIIFEKAHARQEQTYLKLEGIVIDKETREPVPYASIGLENSSIGTSTNINGEFSFNIKISLVRSNQKIRISCVGYEVDFVATKEEFQQIELTPSQTELREVVILGKDQRPEKIVKKAFSKVRKNYYAKPFVYKTFYRHYCKDDSAYGRLIEAAVDIYKRKGHKAITNKPGVKDEIRVTQLRRSLDSTRITNTHAPIAIYSAMETDIASYQSGGTMSDIMQSMFSGVSSLKVNLKDYDFNLVSITRHDNEDVYKIEYHLKNEGVVLTSGFLLKQARSGVLYINTKDYAFVRAEANRFSYDTIKTVVTYQKTLGKYYLKHISKEGSSYLKPRNFTHTYHLDLMVNEFQTKDFEKFKGKEPDKKELYSIKYDSTFWNNYNILKETPLEEKIVRDLGGQQSLKEQFVIYDSIVKKSIDEYGTDIDKFERFFEQSKGSRILYIDFWASWCGPCVAEFHHSKKLLDKYKDKITFVLLSIDDDEDAWKKALAKFKLVLPGFSHFRIGPTADFLKFFDVTTIPRYLLIKQNGEFFELNAKRPSNPDLKKDFDLLIDQAKK</sequence>
<dbReference type="GO" id="GO:0030313">
    <property type="term" value="C:cell envelope"/>
    <property type="evidence" value="ECO:0007669"/>
    <property type="project" value="UniProtKB-SubCell"/>
</dbReference>
<protein>
    <recommendedName>
        <fullName evidence="5">Thioredoxin domain-containing protein</fullName>
    </recommendedName>
</protein>
<evidence type="ECO:0000256" key="4">
    <source>
        <dbReference type="ARBA" id="ARBA00023284"/>
    </source>
</evidence>
<accession>A0A401U966</accession>
<dbReference type="AlphaFoldDB" id="A0A401U966"/>
<dbReference type="InterPro" id="IPR013766">
    <property type="entry name" value="Thioredoxin_domain"/>
</dbReference>
<dbReference type="PANTHER" id="PTHR42852">
    <property type="entry name" value="THIOL:DISULFIDE INTERCHANGE PROTEIN DSBE"/>
    <property type="match status" value="1"/>
</dbReference>
<name>A0A401U966_9BACT</name>
<dbReference type="GO" id="GO:0017004">
    <property type="term" value="P:cytochrome complex assembly"/>
    <property type="evidence" value="ECO:0007669"/>
    <property type="project" value="UniProtKB-KW"/>
</dbReference>
<comment type="caution">
    <text evidence="6">The sequence shown here is derived from an EMBL/GenBank/DDBJ whole genome shotgun (WGS) entry which is preliminary data.</text>
</comment>
<dbReference type="Pfam" id="PF13905">
    <property type="entry name" value="Thioredoxin_8"/>
    <property type="match status" value="1"/>
</dbReference>
<reference evidence="6 7" key="1">
    <citation type="submission" date="2018-11" db="EMBL/GenBank/DDBJ databases">
        <title>Chryseotalea sanarue gen. nov., sp., nov., a member of the family Cytophagaceae, isolated from a brackish lake in Hamamatsu Japan.</title>
        <authorList>
            <person name="Maejima Y."/>
            <person name="Iino T."/>
            <person name="Muraguchi Y."/>
            <person name="Fukuda K."/>
            <person name="Ohkuma M."/>
            <person name="Moriuchi R."/>
            <person name="Dohra H."/>
            <person name="Kimbara K."/>
            <person name="Shintani M."/>
        </authorList>
    </citation>
    <scope>NUCLEOTIDE SEQUENCE [LARGE SCALE GENOMIC DNA]</scope>
    <source>
        <strain evidence="6 7">Ys</strain>
    </source>
</reference>
<keyword evidence="3" id="KW-1015">Disulfide bond</keyword>
<dbReference type="InterPro" id="IPR008969">
    <property type="entry name" value="CarboxyPept-like_regulatory"/>
</dbReference>
<dbReference type="Proteomes" id="UP000288227">
    <property type="component" value="Unassembled WGS sequence"/>
</dbReference>
<evidence type="ECO:0000313" key="6">
    <source>
        <dbReference type="EMBL" id="GCC51448.1"/>
    </source>
</evidence>
<proteinExistence type="predicted"/>
<feature type="domain" description="Thioredoxin" evidence="5">
    <location>
        <begin position="388"/>
        <end position="562"/>
    </location>
</feature>
<dbReference type="InterPro" id="IPR012336">
    <property type="entry name" value="Thioredoxin-like_fold"/>
</dbReference>
<dbReference type="EMBL" id="BHXQ01000003">
    <property type="protein sequence ID" value="GCC51448.1"/>
    <property type="molecule type" value="Genomic_DNA"/>
</dbReference>
<dbReference type="RefSeq" id="WP_127122113.1">
    <property type="nucleotide sequence ID" value="NZ_BHXQ01000003.1"/>
</dbReference>
<evidence type="ECO:0000313" key="7">
    <source>
        <dbReference type="Proteomes" id="UP000288227"/>
    </source>
</evidence>
<evidence type="ECO:0000256" key="1">
    <source>
        <dbReference type="ARBA" id="ARBA00004196"/>
    </source>
</evidence>
<dbReference type="SUPFAM" id="SSF52833">
    <property type="entry name" value="Thioredoxin-like"/>
    <property type="match status" value="1"/>
</dbReference>
<dbReference type="PROSITE" id="PS51352">
    <property type="entry name" value="THIOREDOXIN_2"/>
    <property type="match status" value="1"/>
</dbReference>
<keyword evidence="2" id="KW-0201">Cytochrome c-type biogenesis</keyword>
<keyword evidence="7" id="KW-1185">Reference proteome</keyword>
<dbReference type="InterPro" id="IPR050553">
    <property type="entry name" value="Thioredoxin_ResA/DsbE_sf"/>
</dbReference>
<dbReference type="InterPro" id="IPR036249">
    <property type="entry name" value="Thioredoxin-like_sf"/>
</dbReference>
<evidence type="ECO:0000256" key="3">
    <source>
        <dbReference type="ARBA" id="ARBA00023157"/>
    </source>
</evidence>
<dbReference type="Gene3D" id="2.60.40.1120">
    <property type="entry name" value="Carboxypeptidase-like, regulatory domain"/>
    <property type="match status" value="1"/>
</dbReference>
<dbReference type="OrthoDB" id="1489599at2"/>
<organism evidence="6 7">
    <name type="scientific">Chryseotalea sanaruensis</name>
    <dbReference type="NCBI Taxonomy" id="2482724"/>
    <lineage>
        <taxon>Bacteria</taxon>
        <taxon>Pseudomonadati</taxon>
        <taxon>Bacteroidota</taxon>
        <taxon>Cytophagia</taxon>
        <taxon>Cytophagales</taxon>
        <taxon>Chryseotaleaceae</taxon>
        <taxon>Chryseotalea</taxon>
    </lineage>
</organism>
<evidence type="ECO:0000259" key="5">
    <source>
        <dbReference type="PROSITE" id="PS51352"/>
    </source>
</evidence>
<evidence type="ECO:0000256" key="2">
    <source>
        <dbReference type="ARBA" id="ARBA00022748"/>
    </source>
</evidence>
<dbReference type="PANTHER" id="PTHR42852:SF6">
    <property type="entry name" value="THIOL:DISULFIDE INTERCHANGE PROTEIN DSBE"/>
    <property type="match status" value="1"/>
</dbReference>
<dbReference type="Pfam" id="PF13715">
    <property type="entry name" value="CarbopepD_reg_2"/>
    <property type="match status" value="1"/>
</dbReference>
<comment type="subcellular location">
    <subcellularLocation>
        <location evidence="1">Cell envelope</location>
    </subcellularLocation>
</comment>
<gene>
    <name evidence="6" type="ORF">SanaruYs_16730</name>
</gene>
<dbReference type="Gene3D" id="3.40.30.10">
    <property type="entry name" value="Glutaredoxin"/>
    <property type="match status" value="1"/>
</dbReference>
<dbReference type="SUPFAM" id="SSF49464">
    <property type="entry name" value="Carboxypeptidase regulatory domain-like"/>
    <property type="match status" value="1"/>
</dbReference>